<comment type="caution">
    <text evidence="6">The sequence shown here is derived from an EMBL/GenBank/DDBJ whole genome shotgun (WGS) entry which is preliminary data.</text>
</comment>
<dbReference type="InterPro" id="IPR001647">
    <property type="entry name" value="HTH_TetR"/>
</dbReference>
<dbReference type="Proteomes" id="UP000032675">
    <property type="component" value="Unassembled WGS sequence"/>
</dbReference>
<dbReference type="InterPro" id="IPR009057">
    <property type="entry name" value="Homeodomain-like_sf"/>
</dbReference>
<dbReference type="Gene3D" id="1.10.357.10">
    <property type="entry name" value="Tetracycline Repressor, domain 2"/>
    <property type="match status" value="1"/>
</dbReference>
<dbReference type="SUPFAM" id="SSF48498">
    <property type="entry name" value="Tetracyclin repressor-like, C-terminal domain"/>
    <property type="match status" value="1"/>
</dbReference>
<keyword evidence="2 4" id="KW-0238">DNA-binding</keyword>
<evidence type="ECO:0000256" key="2">
    <source>
        <dbReference type="ARBA" id="ARBA00023125"/>
    </source>
</evidence>
<dbReference type="SUPFAM" id="SSF46689">
    <property type="entry name" value="Homeodomain-like"/>
    <property type="match status" value="1"/>
</dbReference>
<dbReference type="Pfam" id="PF00440">
    <property type="entry name" value="TetR_N"/>
    <property type="match status" value="1"/>
</dbReference>
<name>A0A0D6PXF7_KOMEU</name>
<keyword evidence="1" id="KW-0805">Transcription regulation</keyword>
<feature type="DNA-binding region" description="H-T-H motif" evidence="4">
    <location>
        <begin position="41"/>
        <end position="60"/>
    </location>
</feature>
<dbReference type="GO" id="GO:0003677">
    <property type="term" value="F:DNA binding"/>
    <property type="evidence" value="ECO:0007669"/>
    <property type="project" value="UniProtKB-UniRule"/>
</dbReference>
<dbReference type="EMBL" id="BANI01000042">
    <property type="protein sequence ID" value="GAN96007.1"/>
    <property type="molecule type" value="Genomic_DNA"/>
</dbReference>
<organism evidence="6 7">
    <name type="scientific">Komagataeibacter europaeus NBRC 3261</name>
    <dbReference type="NCBI Taxonomy" id="1234669"/>
    <lineage>
        <taxon>Bacteria</taxon>
        <taxon>Pseudomonadati</taxon>
        <taxon>Pseudomonadota</taxon>
        <taxon>Alphaproteobacteria</taxon>
        <taxon>Acetobacterales</taxon>
        <taxon>Acetobacteraceae</taxon>
        <taxon>Komagataeibacter</taxon>
    </lineage>
</organism>
<reference evidence="6 7" key="1">
    <citation type="submission" date="2012-11" db="EMBL/GenBank/DDBJ databases">
        <title>Whole genome sequence of Gluconacetobacter europaeus NBRC3261.</title>
        <authorList>
            <person name="Azuma Y."/>
            <person name="Higashiura N."/>
            <person name="Hirakawa H."/>
            <person name="Matsushita K."/>
        </authorList>
    </citation>
    <scope>NUCLEOTIDE SEQUENCE [LARGE SCALE GENOMIC DNA]</scope>
    <source>
        <strain evidence="6 7">NBRC 3261</strain>
    </source>
</reference>
<evidence type="ECO:0000256" key="1">
    <source>
        <dbReference type="ARBA" id="ARBA00023015"/>
    </source>
</evidence>
<proteinExistence type="predicted"/>
<dbReference type="AlphaFoldDB" id="A0A0D6PXF7"/>
<gene>
    <name evidence="6" type="ORF">Geu3261_0045_009</name>
</gene>
<dbReference type="PROSITE" id="PS50977">
    <property type="entry name" value="HTH_TETR_2"/>
    <property type="match status" value="1"/>
</dbReference>
<accession>A0A0D6PXF7</accession>
<evidence type="ECO:0000256" key="4">
    <source>
        <dbReference type="PROSITE-ProRule" id="PRU00335"/>
    </source>
</evidence>
<keyword evidence="3" id="KW-0804">Transcription</keyword>
<evidence type="ECO:0000259" key="5">
    <source>
        <dbReference type="PROSITE" id="PS50977"/>
    </source>
</evidence>
<evidence type="ECO:0000313" key="7">
    <source>
        <dbReference type="Proteomes" id="UP000032675"/>
    </source>
</evidence>
<dbReference type="RefSeq" id="WP_239648289.1">
    <property type="nucleotide sequence ID" value="NZ_BANI01000042.1"/>
</dbReference>
<dbReference type="InterPro" id="IPR025996">
    <property type="entry name" value="MT1864/Rv1816-like_C"/>
</dbReference>
<dbReference type="InterPro" id="IPR036271">
    <property type="entry name" value="Tet_transcr_reg_TetR-rel_C_sf"/>
</dbReference>
<protein>
    <submittedName>
        <fullName evidence="6">Transcriptional regulator TetR</fullName>
    </submittedName>
</protein>
<evidence type="ECO:0000313" key="6">
    <source>
        <dbReference type="EMBL" id="GAN96007.1"/>
    </source>
</evidence>
<sequence>MGSQVMERQKARKNYHHGDLRSALLRSARALLEQQGISALGLRAITRHAGVSSAAAVPHFGNLAGLLSTLATTGYEELAAALEPVLEMGAHAAGLVYVRFAIHNPGLFTLMFRSDVIDRGDRALAAASARTSHMLTRLIGNMTDHQPQRTRSGIRAAHWGKVHGLAVLAIDGLLDPLLSSQGEDMSLEDLLEDALR</sequence>
<dbReference type="Pfam" id="PF13305">
    <property type="entry name" value="TetR_C_33"/>
    <property type="match status" value="1"/>
</dbReference>
<feature type="domain" description="HTH tetR-type" evidence="5">
    <location>
        <begin position="18"/>
        <end position="78"/>
    </location>
</feature>
<evidence type="ECO:0000256" key="3">
    <source>
        <dbReference type="ARBA" id="ARBA00023163"/>
    </source>
</evidence>